<name>A0A833LWZ0_9LEPT</name>
<evidence type="ECO:0000256" key="2">
    <source>
        <dbReference type="ARBA" id="ARBA00022777"/>
    </source>
</evidence>
<reference evidence="4 5" key="1">
    <citation type="submission" date="2019-10" db="EMBL/GenBank/DDBJ databases">
        <title>Extracellular Electron Transfer in a Candidatus Methanoperedens spp. Enrichment Culture.</title>
        <authorList>
            <person name="Berger S."/>
            <person name="Rangel Shaw D."/>
            <person name="Berben T."/>
            <person name="In 'T Zandt M."/>
            <person name="Frank J."/>
            <person name="Reimann J."/>
            <person name="Jetten M.S.M."/>
            <person name="Welte C.U."/>
        </authorList>
    </citation>
    <scope>NUCLEOTIDE SEQUENCE [LARGE SCALE GENOMIC DNA]</scope>
    <source>
        <strain evidence="4">SB12</strain>
    </source>
</reference>
<dbReference type="GO" id="GO:0033785">
    <property type="term" value="F:heptose 7-phosphate kinase activity"/>
    <property type="evidence" value="ECO:0007669"/>
    <property type="project" value="TreeGrafter"/>
</dbReference>
<organism evidence="4 5">
    <name type="scientific">Leptonema illini</name>
    <dbReference type="NCBI Taxonomy" id="183"/>
    <lineage>
        <taxon>Bacteria</taxon>
        <taxon>Pseudomonadati</taxon>
        <taxon>Spirochaetota</taxon>
        <taxon>Spirochaetia</taxon>
        <taxon>Leptospirales</taxon>
        <taxon>Leptospiraceae</taxon>
        <taxon>Leptonema</taxon>
    </lineage>
</organism>
<dbReference type="Pfam" id="PF00294">
    <property type="entry name" value="PfkB"/>
    <property type="match status" value="1"/>
</dbReference>
<proteinExistence type="predicted"/>
<dbReference type="GO" id="GO:0016773">
    <property type="term" value="F:phosphotransferase activity, alcohol group as acceptor"/>
    <property type="evidence" value="ECO:0007669"/>
    <property type="project" value="InterPro"/>
</dbReference>
<evidence type="ECO:0000256" key="1">
    <source>
        <dbReference type="ARBA" id="ARBA00022679"/>
    </source>
</evidence>
<dbReference type="FunFam" id="3.40.1190.20:FF:000002">
    <property type="entry name" value="Bifunctional protein HldE"/>
    <property type="match status" value="1"/>
</dbReference>
<evidence type="ECO:0000313" key="4">
    <source>
        <dbReference type="EMBL" id="KAB2932352.1"/>
    </source>
</evidence>
<dbReference type="PANTHER" id="PTHR46969:SF1">
    <property type="entry name" value="BIFUNCTIONAL PROTEIN HLDE"/>
    <property type="match status" value="1"/>
</dbReference>
<evidence type="ECO:0000313" key="5">
    <source>
        <dbReference type="Proteomes" id="UP000460298"/>
    </source>
</evidence>
<keyword evidence="2 4" id="KW-0418">Kinase</keyword>
<dbReference type="InterPro" id="IPR029056">
    <property type="entry name" value="Ribokinase-like"/>
</dbReference>
<dbReference type="NCBIfam" id="TIGR02198">
    <property type="entry name" value="rfaE_dom_I"/>
    <property type="match status" value="1"/>
</dbReference>
<dbReference type="InterPro" id="IPR011913">
    <property type="entry name" value="RfaE_dom_I"/>
</dbReference>
<protein>
    <submittedName>
        <fullName evidence="4">D-glycero-beta-D-manno-heptose-7-phosphate kinase</fullName>
    </submittedName>
</protein>
<comment type="caution">
    <text evidence="4">The sequence shown here is derived from an EMBL/GenBank/DDBJ whole genome shotgun (WGS) entry which is preliminary data.</text>
</comment>
<accession>A0A833LWZ0</accession>
<dbReference type="Proteomes" id="UP000460298">
    <property type="component" value="Unassembled WGS sequence"/>
</dbReference>
<gene>
    <name evidence="4" type="primary">rfaE1</name>
    <name evidence="4" type="ORF">F9K24_10515</name>
</gene>
<keyword evidence="1" id="KW-0808">Transferase</keyword>
<dbReference type="SUPFAM" id="SSF53613">
    <property type="entry name" value="Ribokinase-like"/>
    <property type="match status" value="1"/>
</dbReference>
<feature type="domain" description="Carbohydrate kinase PfkB" evidence="3">
    <location>
        <begin position="15"/>
        <end position="315"/>
    </location>
</feature>
<dbReference type="GO" id="GO:0033786">
    <property type="term" value="F:heptose-1-phosphate adenylyltransferase activity"/>
    <property type="evidence" value="ECO:0007669"/>
    <property type="project" value="TreeGrafter"/>
</dbReference>
<dbReference type="GO" id="GO:0005829">
    <property type="term" value="C:cytosol"/>
    <property type="evidence" value="ECO:0007669"/>
    <property type="project" value="TreeGrafter"/>
</dbReference>
<dbReference type="CDD" id="cd01172">
    <property type="entry name" value="RfaE_like"/>
    <property type="match status" value="1"/>
</dbReference>
<dbReference type="PANTHER" id="PTHR46969">
    <property type="entry name" value="BIFUNCTIONAL PROTEIN HLDE"/>
    <property type="match status" value="1"/>
</dbReference>
<sequence length="326" mass="35902">MSELTQLIERFRSRRILVVGDFMLDEYIFGAVERISPEAPVPVVEERQVNRVPGGAGNVVTNLRSLQSMVTACGVIGRDTDGSRLADRMKETGMQDSDLLLLELEERPTTRKTRIIAGNQQVCRLDREDRSPLPDPARHRLLSMLEEQVKRSDAVILSDYDKGVVLPDVIEKTVTLAKAKGIPVTVDPQVTHFAQYRNVFILTPNHHEAGRFLGRKLISDDEVEHGGREIIERLQCDHILITRGEKGMSLISPDRVRHVPTVAREVFDVTGAGDTVISLLTLALAAGADLDLAVELSNFGAGIVVGRIGAATLQPSDLYGFQRGVV</sequence>
<dbReference type="EMBL" id="WBUI01000009">
    <property type="protein sequence ID" value="KAB2932352.1"/>
    <property type="molecule type" value="Genomic_DNA"/>
</dbReference>
<dbReference type="Gene3D" id="3.40.1190.20">
    <property type="match status" value="1"/>
</dbReference>
<evidence type="ECO:0000259" key="3">
    <source>
        <dbReference type="Pfam" id="PF00294"/>
    </source>
</evidence>
<dbReference type="InterPro" id="IPR011611">
    <property type="entry name" value="PfkB_dom"/>
</dbReference>
<dbReference type="AlphaFoldDB" id="A0A833LWZ0"/>